<name>Q3LB85_LOCMI</name>
<dbReference type="Pfam" id="PF03392">
    <property type="entry name" value="OS-D"/>
    <property type="match status" value="1"/>
</dbReference>
<dbReference type="PANTHER" id="PTHR11257">
    <property type="entry name" value="CHEMOSENSORY PROTEIN-RELATED"/>
    <property type="match status" value="1"/>
</dbReference>
<evidence type="ECO:0008006" key="3">
    <source>
        <dbReference type="Google" id="ProtNLM"/>
    </source>
</evidence>
<reference evidence="2" key="1">
    <citation type="submission" date="2005-06" db="EMBL/GenBank/DDBJ databases">
        <title>Evolution and expression of a gene family with putative functions in insect chemoreception, revealed by genome and EST analysis.</title>
        <authorList>
            <person name="Kan Y.C."/>
            <person name="Antoniw J."/>
            <person name="Field L.M."/>
            <person name="Pickett J.A."/>
            <person name="Zhou J.J."/>
        </authorList>
    </citation>
    <scope>NUCLEOTIDE SEQUENCE</scope>
</reference>
<feature type="chain" id="PRO_5004227825" description="Chemosensory protein" evidence="1">
    <location>
        <begin position="21"/>
        <end position="129"/>
    </location>
</feature>
<sequence>MARTLSLCCLLALFAVAADGAPQDRLDNINVDEVLGNRRLLKTFVQCILDEGEGRCTKEGKDLKQELPRLVETGCSDCSPRQLENGVKVLKHITENYPQEWAQMKAKYDPTGEYAKKYADAWKQRGVTF</sequence>
<dbReference type="PANTHER" id="PTHR11257:SF13">
    <property type="entry name" value="GEO07322P1"/>
    <property type="match status" value="1"/>
</dbReference>
<evidence type="ECO:0000313" key="2">
    <source>
        <dbReference type="EMBL" id="CAJ01468.1"/>
    </source>
</evidence>
<feature type="signal peptide" evidence="1">
    <location>
        <begin position="1"/>
        <end position="20"/>
    </location>
</feature>
<protein>
    <recommendedName>
        <fullName evidence="3">Chemosensory protein</fullName>
    </recommendedName>
</protein>
<dbReference type="EMBL" id="AJ973421">
    <property type="protein sequence ID" value="CAJ01468.1"/>
    <property type="molecule type" value="mRNA"/>
</dbReference>
<accession>Q3LB85</accession>
<dbReference type="SUPFAM" id="SSF100910">
    <property type="entry name" value="Chemosensory protein Csp2"/>
    <property type="match status" value="1"/>
</dbReference>
<dbReference type="InterPro" id="IPR005055">
    <property type="entry name" value="A10/PebIII"/>
</dbReference>
<dbReference type="InterPro" id="IPR036682">
    <property type="entry name" value="OS_D_A10/PebIII_sf"/>
</dbReference>
<evidence type="ECO:0000256" key="1">
    <source>
        <dbReference type="SAM" id="SignalP"/>
    </source>
</evidence>
<keyword evidence="1" id="KW-0732">Signal</keyword>
<dbReference type="AlphaFoldDB" id="Q3LB85"/>
<dbReference type="Gene3D" id="1.10.2080.10">
    <property type="entry name" value="Insect odorant-binding protein A10/Ejaculatory bulb-specific protein 3"/>
    <property type="match status" value="1"/>
</dbReference>
<proteinExistence type="evidence at transcript level"/>
<organism evidence="2">
    <name type="scientific">Locusta migratoria</name>
    <name type="common">Migratory locust</name>
    <dbReference type="NCBI Taxonomy" id="7004"/>
    <lineage>
        <taxon>Eukaryota</taxon>
        <taxon>Metazoa</taxon>
        <taxon>Ecdysozoa</taxon>
        <taxon>Arthropoda</taxon>
        <taxon>Hexapoda</taxon>
        <taxon>Insecta</taxon>
        <taxon>Pterygota</taxon>
        <taxon>Neoptera</taxon>
        <taxon>Polyneoptera</taxon>
        <taxon>Orthoptera</taxon>
        <taxon>Caelifera</taxon>
        <taxon>Acrididea</taxon>
        <taxon>Acridomorpha</taxon>
        <taxon>Acridoidea</taxon>
        <taxon>Acrididae</taxon>
        <taxon>Oedipodinae</taxon>
        <taxon>Locusta</taxon>
    </lineage>
</organism>